<evidence type="ECO:0000313" key="2">
    <source>
        <dbReference type="Proteomes" id="UP000615446"/>
    </source>
</evidence>
<proteinExistence type="predicted"/>
<organism evidence="1 2">
    <name type="scientific">Rhizophagus clarus</name>
    <dbReference type="NCBI Taxonomy" id="94130"/>
    <lineage>
        <taxon>Eukaryota</taxon>
        <taxon>Fungi</taxon>
        <taxon>Fungi incertae sedis</taxon>
        <taxon>Mucoromycota</taxon>
        <taxon>Glomeromycotina</taxon>
        <taxon>Glomeromycetes</taxon>
        <taxon>Glomerales</taxon>
        <taxon>Glomeraceae</taxon>
        <taxon>Rhizophagus</taxon>
    </lineage>
</organism>
<reference evidence="1" key="1">
    <citation type="submission" date="2019-10" db="EMBL/GenBank/DDBJ databases">
        <title>Conservation and host-specific expression of non-tandemly repeated heterogenous ribosome RNA gene in arbuscular mycorrhizal fungi.</title>
        <authorList>
            <person name="Maeda T."/>
            <person name="Kobayashi Y."/>
            <person name="Nakagawa T."/>
            <person name="Ezawa T."/>
            <person name="Yamaguchi K."/>
            <person name="Bino T."/>
            <person name="Nishimoto Y."/>
            <person name="Shigenobu S."/>
            <person name="Kawaguchi M."/>
        </authorList>
    </citation>
    <scope>NUCLEOTIDE SEQUENCE</scope>
    <source>
        <strain evidence="1">HR1</strain>
    </source>
</reference>
<accession>A0A8H3LRL2</accession>
<evidence type="ECO:0000313" key="1">
    <source>
        <dbReference type="EMBL" id="GES90925.1"/>
    </source>
</evidence>
<gene>
    <name evidence="1" type="ORF">RCL2_001775500</name>
</gene>
<dbReference type="Proteomes" id="UP000615446">
    <property type="component" value="Unassembled WGS sequence"/>
</dbReference>
<name>A0A8H3LRL2_9GLOM</name>
<sequence length="95" mass="10669">MILNELRIMIEALNNVVIHVEEPSFKLADFSNDIGSYFGISGIIDFLFGSNKADSFGILEEEEKDVNGVTETNNNGNEAAKYYVVMDFYEHAIKV</sequence>
<protein>
    <submittedName>
        <fullName evidence="1">Uncharacterized protein</fullName>
    </submittedName>
</protein>
<dbReference type="AlphaFoldDB" id="A0A8H3LRL2"/>
<dbReference type="EMBL" id="BLAL01000197">
    <property type="protein sequence ID" value="GES90925.1"/>
    <property type="molecule type" value="Genomic_DNA"/>
</dbReference>
<comment type="caution">
    <text evidence="1">The sequence shown here is derived from an EMBL/GenBank/DDBJ whole genome shotgun (WGS) entry which is preliminary data.</text>
</comment>